<evidence type="ECO:0000256" key="2">
    <source>
        <dbReference type="ARBA" id="ARBA00023136"/>
    </source>
</evidence>
<evidence type="ECO:0000256" key="3">
    <source>
        <dbReference type="SAM" id="SignalP"/>
    </source>
</evidence>
<dbReference type="InterPro" id="IPR051407">
    <property type="entry name" value="Bact_OM_lipoprot/Surf_antigen"/>
</dbReference>
<dbReference type="PANTHER" id="PTHR35603">
    <property type="match status" value="1"/>
</dbReference>
<dbReference type="Pfam" id="PF05433">
    <property type="entry name" value="Rick_17kDa_Anti"/>
    <property type="match status" value="1"/>
</dbReference>
<organism evidence="5 6">
    <name type="scientific">Undibacterium umbellatum</name>
    <dbReference type="NCBI Taxonomy" id="2762300"/>
    <lineage>
        <taxon>Bacteria</taxon>
        <taxon>Pseudomonadati</taxon>
        <taxon>Pseudomonadota</taxon>
        <taxon>Betaproteobacteria</taxon>
        <taxon>Burkholderiales</taxon>
        <taxon>Oxalobacteraceae</taxon>
        <taxon>Undibacterium</taxon>
    </lineage>
</organism>
<dbReference type="Proteomes" id="UP000646911">
    <property type="component" value="Unassembled WGS sequence"/>
</dbReference>
<reference evidence="5 6" key="1">
    <citation type="submission" date="2020-08" db="EMBL/GenBank/DDBJ databases">
        <title>Novel species isolated from subtropical streams in China.</title>
        <authorList>
            <person name="Lu H."/>
        </authorList>
    </citation>
    <scope>NUCLEOTIDE SEQUENCE [LARGE SCALE GENOMIC DNA]</scope>
    <source>
        <strain evidence="5 6">NL8W</strain>
    </source>
</reference>
<dbReference type="InterPro" id="IPR008816">
    <property type="entry name" value="Gly_zipper_2TM_dom"/>
</dbReference>
<proteinExistence type="predicted"/>
<feature type="chain" id="PRO_5047169777" evidence="3">
    <location>
        <begin position="20"/>
        <end position="171"/>
    </location>
</feature>
<protein>
    <submittedName>
        <fullName evidence="5">Glycine zipper 2TM domain-containing protein</fullName>
    </submittedName>
</protein>
<name>A0ABR6ZBU5_9BURK</name>
<evidence type="ECO:0000313" key="6">
    <source>
        <dbReference type="Proteomes" id="UP000646911"/>
    </source>
</evidence>
<sequence>MRKLTILTTFALVGVLAGCATQRYPAHTQNQYPAQYPSQYQPQYPQSQPYANQYQNSYVDTATIVGMREVNVGSGGSSGGGAVVGALLGGVLGHQVGKGTGRDLATIGGAIAGGVIGNEMERGSSPRNKLELTIRLHNGDQRAVLVEPNNYYRVGDRVRVTVQNGQLAIVP</sequence>
<evidence type="ECO:0000313" key="5">
    <source>
        <dbReference type="EMBL" id="MBC3909041.1"/>
    </source>
</evidence>
<accession>A0ABR6ZBU5</accession>
<dbReference type="PROSITE" id="PS51257">
    <property type="entry name" value="PROKAR_LIPOPROTEIN"/>
    <property type="match status" value="1"/>
</dbReference>
<feature type="domain" description="Glycine zipper 2TM" evidence="4">
    <location>
        <begin position="80"/>
        <end position="121"/>
    </location>
</feature>
<comment type="subcellular location">
    <subcellularLocation>
        <location evidence="1">Membrane</location>
    </subcellularLocation>
</comment>
<evidence type="ECO:0000259" key="4">
    <source>
        <dbReference type="Pfam" id="PF05433"/>
    </source>
</evidence>
<keyword evidence="2" id="KW-0472">Membrane</keyword>
<dbReference type="EMBL" id="JACOFX010000008">
    <property type="protein sequence ID" value="MBC3909041.1"/>
    <property type="molecule type" value="Genomic_DNA"/>
</dbReference>
<comment type="caution">
    <text evidence="5">The sequence shown here is derived from an EMBL/GenBank/DDBJ whole genome shotgun (WGS) entry which is preliminary data.</text>
</comment>
<dbReference type="RefSeq" id="WP_186954580.1">
    <property type="nucleotide sequence ID" value="NZ_JACOFX010000008.1"/>
</dbReference>
<dbReference type="PANTHER" id="PTHR35603:SF2">
    <property type="entry name" value="OUTER MEMBRANE LIPOPROTEIN"/>
    <property type="match status" value="1"/>
</dbReference>
<keyword evidence="6" id="KW-1185">Reference proteome</keyword>
<keyword evidence="3" id="KW-0732">Signal</keyword>
<feature type="signal peptide" evidence="3">
    <location>
        <begin position="1"/>
        <end position="19"/>
    </location>
</feature>
<gene>
    <name evidence="5" type="ORF">H8L47_15900</name>
</gene>
<evidence type="ECO:0000256" key="1">
    <source>
        <dbReference type="ARBA" id="ARBA00004370"/>
    </source>
</evidence>